<keyword evidence="2" id="KW-1185">Reference proteome</keyword>
<dbReference type="OrthoDB" id="1162179at2"/>
<dbReference type="RefSeq" id="WP_127121825.1">
    <property type="nucleotide sequence ID" value="NZ_BHXQ01000002.1"/>
</dbReference>
<reference evidence="1 2" key="1">
    <citation type="submission" date="2018-11" db="EMBL/GenBank/DDBJ databases">
        <title>Chryseotalea sanarue gen. nov., sp., nov., a member of the family Cytophagaceae, isolated from a brackish lake in Hamamatsu Japan.</title>
        <authorList>
            <person name="Maejima Y."/>
            <person name="Iino T."/>
            <person name="Muraguchi Y."/>
            <person name="Fukuda K."/>
            <person name="Ohkuma M."/>
            <person name="Moriuchi R."/>
            <person name="Dohra H."/>
            <person name="Kimbara K."/>
            <person name="Shintani M."/>
        </authorList>
    </citation>
    <scope>NUCLEOTIDE SEQUENCE [LARGE SCALE GENOMIC DNA]</scope>
    <source>
        <strain evidence="1 2">Ys</strain>
    </source>
</reference>
<comment type="caution">
    <text evidence="1">The sequence shown here is derived from an EMBL/GenBank/DDBJ whole genome shotgun (WGS) entry which is preliminary data.</text>
</comment>
<dbReference type="AlphaFoldDB" id="A0A401U8I1"/>
<gene>
    <name evidence="1" type="ORF">SanaruYs_14090</name>
</gene>
<organism evidence="1 2">
    <name type="scientific">Chryseotalea sanaruensis</name>
    <dbReference type="NCBI Taxonomy" id="2482724"/>
    <lineage>
        <taxon>Bacteria</taxon>
        <taxon>Pseudomonadati</taxon>
        <taxon>Bacteroidota</taxon>
        <taxon>Cytophagia</taxon>
        <taxon>Cytophagales</taxon>
        <taxon>Chryseotaleaceae</taxon>
        <taxon>Chryseotalea</taxon>
    </lineage>
</organism>
<protein>
    <submittedName>
        <fullName evidence="1">DinB family protein</fullName>
    </submittedName>
</protein>
<evidence type="ECO:0000313" key="1">
    <source>
        <dbReference type="EMBL" id="GCC51189.1"/>
    </source>
</evidence>
<dbReference type="Proteomes" id="UP000288227">
    <property type="component" value="Unassembled WGS sequence"/>
</dbReference>
<dbReference type="PANTHER" id="PTHR39473:SF1">
    <property type="entry name" value="DINB-LIKE DOMAIN-CONTAINING PROTEIN"/>
    <property type="match status" value="1"/>
</dbReference>
<name>A0A401U8I1_9BACT</name>
<dbReference type="EMBL" id="BHXQ01000002">
    <property type="protein sequence ID" value="GCC51189.1"/>
    <property type="molecule type" value="Genomic_DNA"/>
</dbReference>
<dbReference type="PANTHER" id="PTHR39473">
    <property type="match status" value="1"/>
</dbReference>
<proteinExistence type="predicted"/>
<accession>A0A401U8I1</accession>
<sequence>MEPRQACKNILNQLTDLVEHIKPTDFSQPVATLNHSTIGQHLRHTLEFFICFERGFEHGIINYDKRAHDKLIESDKYIALAAIQRIKEFIQQPHHDKGLILEVSYDLSADDFITIETNFMRELVYNIEHAVHHMAIMKIGIKEVAHYITLPSDFGVAASTIRHKEAENKALL</sequence>
<evidence type="ECO:0000313" key="2">
    <source>
        <dbReference type="Proteomes" id="UP000288227"/>
    </source>
</evidence>